<dbReference type="Pfam" id="PF13927">
    <property type="entry name" value="Ig_3"/>
    <property type="match status" value="1"/>
</dbReference>
<dbReference type="GeneTree" id="ENSGT00990000203754"/>
<dbReference type="Proteomes" id="UP000261380">
    <property type="component" value="Unplaced"/>
</dbReference>
<dbReference type="InterPro" id="IPR013783">
    <property type="entry name" value="Ig-like_fold"/>
</dbReference>
<keyword evidence="2" id="KW-1015">Disulfide bond</keyword>
<dbReference type="AlphaFoldDB" id="A0A3B5LL23"/>
<dbReference type="SUPFAM" id="SSF48726">
    <property type="entry name" value="Immunoglobulin"/>
    <property type="match status" value="1"/>
</dbReference>
<keyword evidence="1" id="KW-0732">Signal</keyword>
<evidence type="ECO:0000256" key="2">
    <source>
        <dbReference type="ARBA" id="ARBA00023157"/>
    </source>
</evidence>
<dbReference type="GO" id="GO:0009897">
    <property type="term" value="C:external side of plasma membrane"/>
    <property type="evidence" value="ECO:0007669"/>
    <property type="project" value="TreeGrafter"/>
</dbReference>
<dbReference type="GO" id="GO:0007166">
    <property type="term" value="P:cell surface receptor signaling pathway"/>
    <property type="evidence" value="ECO:0007669"/>
    <property type="project" value="TreeGrafter"/>
</dbReference>
<dbReference type="InterPro" id="IPR003599">
    <property type="entry name" value="Ig_sub"/>
</dbReference>
<evidence type="ECO:0000313" key="4">
    <source>
        <dbReference type="Ensembl" id="ENSXCOP00000008574.1"/>
    </source>
</evidence>
<dbReference type="Ensembl" id="ENSXCOT00000008680.1">
    <property type="protein sequence ID" value="ENSXCOP00000008574.1"/>
    <property type="gene ID" value="ENSXCOG00000006564.1"/>
</dbReference>
<organism evidence="4 5">
    <name type="scientific">Xiphophorus couchianus</name>
    <name type="common">Monterrey platyfish</name>
    <dbReference type="NCBI Taxonomy" id="32473"/>
    <lineage>
        <taxon>Eukaryota</taxon>
        <taxon>Metazoa</taxon>
        <taxon>Chordata</taxon>
        <taxon>Craniata</taxon>
        <taxon>Vertebrata</taxon>
        <taxon>Euteleostomi</taxon>
        <taxon>Actinopterygii</taxon>
        <taxon>Neopterygii</taxon>
        <taxon>Teleostei</taxon>
        <taxon>Neoteleostei</taxon>
        <taxon>Acanthomorphata</taxon>
        <taxon>Ovalentaria</taxon>
        <taxon>Atherinomorphae</taxon>
        <taxon>Cyprinodontiformes</taxon>
        <taxon>Poeciliidae</taxon>
        <taxon>Poeciliinae</taxon>
        <taxon>Xiphophorus</taxon>
    </lineage>
</organism>
<dbReference type="Gene3D" id="2.60.40.10">
    <property type="entry name" value="Immunoglobulins"/>
    <property type="match status" value="3"/>
</dbReference>
<protein>
    <recommendedName>
        <fullName evidence="3">Ig-like domain-containing protein</fullName>
    </recommendedName>
</protein>
<dbReference type="InterPro" id="IPR050488">
    <property type="entry name" value="Ig_Fc_receptor"/>
</dbReference>
<proteinExistence type="predicted"/>
<sequence length="301" mass="32952">MQEKTKNISLYLFPTALESILTVSPSWPSPGASVNLSCEVKPPSAGWRFYWYKVVPDLSQKNYRYELLPGNISGTVENSFIVTGQKHTAGFACRAGRGNSGNSTYRSEPKFIWSADPHPAASLSVSPDREQHFTSESVTLNCGGNSTEWRVMMVRGFSLSLFPGVCSRVSRPGFSCTVSSQQSDKAVYWCESGSGEFSNAVNITFAGLLLVSPVHPVTEGASVTLSCRIIGLNQLSNVTFYHNDKLIQSDSRAELNISAVSQSDEGFYKCKYSGRVSTQSWMAVKGELLKCCKQFAAVWQG</sequence>
<evidence type="ECO:0000259" key="3">
    <source>
        <dbReference type="PROSITE" id="PS50835"/>
    </source>
</evidence>
<evidence type="ECO:0000256" key="1">
    <source>
        <dbReference type="ARBA" id="ARBA00022729"/>
    </source>
</evidence>
<dbReference type="GO" id="GO:0006955">
    <property type="term" value="P:immune response"/>
    <property type="evidence" value="ECO:0007669"/>
    <property type="project" value="TreeGrafter"/>
</dbReference>
<dbReference type="PANTHER" id="PTHR11481:SF64">
    <property type="entry name" value="FC RECEPTOR-LIKE PROTEIN 4"/>
    <property type="match status" value="1"/>
</dbReference>
<dbReference type="InterPro" id="IPR003598">
    <property type="entry name" value="Ig_sub2"/>
</dbReference>
<dbReference type="PANTHER" id="PTHR11481">
    <property type="entry name" value="IMMUNOGLOBULIN FC RECEPTOR"/>
    <property type="match status" value="1"/>
</dbReference>
<dbReference type="SMART" id="SM00408">
    <property type="entry name" value="IGc2"/>
    <property type="match status" value="1"/>
</dbReference>
<name>A0A3B5LL23_9TELE</name>
<reference evidence="4" key="2">
    <citation type="submission" date="2025-09" db="UniProtKB">
        <authorList>
            <consortium name="Ensembl"/>
        </authorList>
    </citation>
    <scope>IDENTIFICATION</scope>
</reference>
<evidence type="ECO:0000313" key="5">
    <source>
        <dbReference type="Proteomes" id="UP000261380"/>
    </source>
</evidence>
<dbReference type="InterPro" id="IPR036179">
    <property type="entry name" value="Ig-like_dom_sf"/>
</dbReference>
<dbReference type="GO" id="GO:0004888">
    <property type="term" value="F:transmembrane signaling receptor activity"/>
    <property type="evidence" value="ECO:0007669"/>
    <property type="project" value="TreeGrafter"/>
</dbReference>
<dbReference type="PROSITE" id="PS50835">
    <property type="entry name" value="IG_LIKE"/>
    <property type="match status" value="2"/>
</dbReference>
<reference evidence="4" key="1">
    <citation type="submission" date="2025-08" db="UniProtKB">
        <authorList>
            <consortium name="Ensembl"/>
        </authorList>
    </citation>
    <scope>IDENTIFICATION</scope>
</reference>
<keyword evidence="5" id="KW-1185">Reference proteome</keyword>
<dbReference type="SMART" id="SM00409">
    <property type="entry name" value="IG"/>
    <property type="match status" value="2"/>
</dbReference>
<dbReference type="InterPro" id="IPR007110">
    <property type="entry name" value="Ig-like_dom"/>
</dbReference>
<accession>A0A3B5LL23</accession>
<feature type="domain" description="Ig-like" evidence="3">
    <location>
        <begin position="217"/>
        <end position="270"/>
    </location>
</feature>
<feature type="domain" description="Ig-like" evidence="3">
    <location>
        <begin position="14"/>
        <end position="109"/>
    </location>
</feature>